<evidence type="ECO:0000256" key="5">
    <source>
        <dbReference type="ARBA" id="ARBA00022741"/>
    </source>
</evidence>
<evidence type="ECO:0000256" key="4">
    <source>
        <dbReference type="ARBA" id="ARBA00022737"/>
    </source>
</evidence>
<keyword evidence="12" id="KW-1185">Reference proteome</keyword>
<dbReference type="AlphaFoldDB" id="A0A560DNG3"/>
<comment type="subunit">
    <text evidence="9">Monomer. Probably contacts ribosomal proteins L1, L5, L33 and S7, the 16S and 23S rRNA and the P-site containing tRNA(fMet).</text>
</comment>
<dbReference type="InterPro" id="IPR003439">
    <property type="entry name" value="ABC_transporter-like_ATP-bd"/>
</dbReference>
<reference evidence="11 12" key="1">
    <citation type="submission" date="2019-06" db="EMBL/GenBank/DDBJ databases">
        <title>Genomic Encyclopedia of Type Strains, Phase IV (KMG-V): Genome sequencing to study the core and pangenomes of soil and plant-associated prokaryotes.</title>
        <authorList>
            <person name="Whitman W."/>
        </authorList>
    </citation>
    <scope>NUCLEOTIDE SEQUENCE [LARGE SCALE GENOMIC DNA]</scope>
    <source>
        <strain evidence="11 12">BR 510</strain>
    </source>
</reference>
<dbReference type="EC" id="3.6.1.-" evidence="9"/>
<accession>A0A560DNG3</accession>
<comment type="similarity">
    <text evidence="1 9">Belongs to the ABC transporter superfamily. ABCF family. Translational throttle EttA subfamily.</text>
</comment>
<evidence type="ECO:0000259" key="10">
    <source>
        <dbReference type="PROSITE" id="PS50893"/>
    </source>
</evidence>
<dbReference type="InterPro" id="IPR022374">
    <property type="entry name" value="EttA"/>
</dbReference>
<evidence type="ECO:0000256" key="8">
    <source>
        <dbReference type="ARBA" id="ARBA00024722"/>
    </source>
</evidence>
<dbReference type="HAMAP" id="MF_00847">
    <property type="entry name" value="EttA"/>
    <property type="match status" value="1"/>
</dbReference>
<evidence type="ECO:0000256" key="6">
    <source>
        <dbReference type="ARBA" id="ARBA00022840"/>
    </source>
</evidence>
<keyword evidence="2 9" id="KW-0820">tRNA-binding</keyword>
<dbReference type="GO" id="GO:0019843">
    <property type="term" value="F:rRNA binding"/>
    <property type="evidence" value="ECO:0007669"/>
    <property type="project" value="UniProtKB-UniRule"/>
</dbReference>
<dbReference type="OrthoDB" id="9808609at2"/>
<comment type="domain">
    <text evidence="9">The P-site tRNA interaction motif (PtIM domain) probably interacts with the P-site tRNA(fMet) as well as the 23S rRNA.</text>
</comment>
<keyword evidence="5 9" id="KW-0547">Nucleotide-binding</keyword>
<dbReference type="GO" id="GO:0005524">
    <property type="term" value="F:ATP binding"/>
    <property type="evidence" value="ECO:0007669"/>
    <property type="project" value="UniProtKB-UniRule"/>
</dbReference>
<gene>
    <name evidence="9" type="primary">ettA</name>
    <name evidence="11" type="ORF">FBZ96_105260</name>
</gene>
<keyword evidence="4 9" id="KW-0677">Repeat</keyword>
<proteinExistence type="inferred from homology"/>
<comment type="caution">
    <text evidence="11">The sequence shown here is derived from an EMBL/GenBank/DDBJ whole genome shotgun (WGS) entry which is preliminary data.</text>
</comment>
<comment type="function">
    <text evidence="9">A translation factor that gates the progression of the 70S ribosomal initiation complex (IC, containing tRNA(fMet) in the P-site) into the translation elongation cycle by using a mechanism sensitive to the ATP/ADP ratio. Binds to the 70S ribosome E-site where it modulates the state of the translating ribosome during subunit translocation. ATP hydrolysis probably frees it from the ribosome, which can enter the elongation phase.</text>
</comment>
<dbReference type="RefSeq" id="WP_063689542.1">
    <property type="nucleotide sequence ID" value="NZ_LVEM01000003.1"/>
</dbReference>
<keyword evidence="6 9" id="KW-0067">ATP-binding</keyword>
<dbReference type="GO" id="GO:0016887">
    <property type="term" value="F:ATP hydrolysis activity"/>
    <property type="evidence" value="ECO:0007669"/>
    <property type="project" value="UniProtKB-UniRule"/>
</dbReference>
<dbReference type="Gene3D" id="3.40.50.300">
    <property type="entry name" value="P-loop containing nucleotide triphosphate hydrolases"/>
    <property type="match status" value="2"/>
</dbReference>
<keyword evidence="9" id="KW-0963">Cytoplasm</keyword>
<dbReference type="Proteomes" id="UP000319949">
    <property type="component" value="Unassembled WGS sequence"/>
</dbReference>
<dbReference type="PROSITE" id="PS00211">
    <property type="entry name" value="ABC_TRANSPORTER_1"/>
    <property type="match status" value="1"/>
</dbReference>
<feature type="binding site" evidence="9">
    <location>
        <begin position="350"/>
        <end position="357"/>
    </location>
    <ligand>
        <name>ATP</name>
        <dbReference type="ChEBI" id="CHEBI:30616"/>
        <label>2</label>
    </ligand>
</feature>
<evidence type="ECO:0000256" key="9">
    <source>
        <dbReference type="HAMAP-Rule" id="MF_00847"/>
    </source>
</evidence>
<feature type="domain" description="ABC transporter" evidence="10">
    <location>
        <begin position="318"/>
        <end position="537"/>
    </location>
</feature>
<feature type="region of interest" description="PtIM" evidence="9">
    <location>
        <begin position="236"/>
        <end position="316"/>
    </location>
</feature>
<keyword evidence="7 9" id="KW-0810">Translation regulation</keyword>
<dbReference type="STRING" id="1803665.GCA_001641335_05054"/>
<name>A0A560DNG3_9BRAD</name>
<comment type="subcellular location">
    <subcellularLocation>
        <location evidence="9">Cytoplasm</location>
    </subcellularLocation>
    <text evidence="9">Associates with ribosomes and polysomes.</text>
</comment>
<dbReference type="EMBL" id="VITK01000005">
    <property type="protein sequence ID" value="TWA98582.1"/>
    <property type="molecule type" value="Genomic_DNA"/>
</dbReference>
<dbReference type="PANTHER" id="PTHR43858:SF1">
    <property type="entry name" value="ABC TRANSPORTER-RELATED PROTEIN"/>
    <property type="match status" value="1"/>
</dbReference>
<evidence type="ECO:0000256" key="7">
    <source>
        <dbReference type="ARBA" id="ARBA00022845"/>
    </source>
</evidence>
<dbReference type="PANTHER" id="PTHR43858">
    <property type="entry name" value="ENERGY-DEPENDENT TRANSLATIONAL THROTTLE PROTEIN ETTA"/>
    <property type="match status" value="1"/>
</dbReference>
<keyword evidence="9" id="KW-0694">RNA-binding</keyword>
<keyword evidence="9" id="KW-0648">Protein biosynthesis</keyword>
<dbReference type="FunFam" id="3.40.50.300:FF:000183">
    <property type="entry name" value="ABC transporter ATP-binding protein yjjK"/>
    <property type="match status" value="1"/>
</dbReference>
<comment type="caution">
    <text evidence="9">Lacks conserved residue(s) required for the propagation of feature annotation.</text>
</comment>
<dbReference type="GO" id="GO:0005737">
    <property type="term" value="C:cytoplasm"/>
    <property type="evidence" value="ECO:0007669"/>
    <property type="project" value="UniProtKB-SubCell"/>
</dbReference>
<dbReference type="NCBIfam" id="NF008775">
    <property type="entry name" value="PRK11819.1"/>
    <property type="match status" value="1"/>
</dbReference>
<evidence type="ECO:0000256" key="3">
    <source>
        <dbReference type="ARBA" id="ARBA00022730"/>
    </source>
</evidence>
<dbReference type="SMART" id="SM00382">
    <property type="entry name" value="AAA"/>
    <property type="match status" value="2"/>
</dbReference>
<evidence type="ECO:0000313" key="12">
    <source>
        <dbReference type="Proteomes" id="UP000319949"/>
    </source>
</evidence>
<organism evidence="11 12">
    <name type="scientific">Bradyrhizobium stylosanthis</name>
    <dbReference type="NCBI Taxonomy" id="1803665"/>
    <lineage>
        <taxon>Bacteria</taxon>
        <taxon>Pseudomonadati</taxon>
        <taxon>Pseudomonadota</taxon>
        <taxon>Alphaproteobacteria</taxon>
        <taxon>Hyphomicrobiales</taxon>
        <taxon>Nitrobacteraceae</taxon>
        <taxon>Bradyrhizobium</taxon>
    </lineage>
</organism>
<dbReference type="Pfam" id="PF00005">
    <property type="entry name" value="ABC_tran"/>
    <property type="match status" value="2"/>
</dbReference>
<evidence type="ECO:0000256" key="2">
    <source>
        <dbReference type="ARBA" id="ARBA00022555"/>
    </source>
</evidence>
<dbReference type="GO" id="GO:0043022">
    <property type="term" value="F:ribosome binding"/>
    <property type="evidence" value="ECO:0007669"/>
    <property type="project" value="UniProtKB-UniRule"/>
</dbReference>
<keyword evidence="3 9" id="KW-0699">rRNA-binding</keyword>
<comment type="catalytic activity">
    <reaction evidence="9">
        <text>ATP + H2O = ADP + phosphate + H(+)</text>
        <dbReference type="Rhea" id="RHEA:13065"/>
        <dbReference type="ChEBI" id="CHEBI:15377"/>
        <dbReference type="ChEBI" id="CHEBI:15378"/>
        <dbReference type="ChEBI" id="CHEBI:30616"/>
        <dbReference type="ChEBI" id="CHEBI:43474"/>
        <dbReference type="ChEBI" id="CHEBI:456216"/>
    </reaction>
</comment>
<dbReference type="CDD" id="cd03221">
    <property type="entry name" value="ABCF_EF-3"/>
    <property type="match status" value="2"/>
</dbReference>
<comment type="domain">
    <text evidence="9">The arm domain is inserted in the first ABC transporter domain. Probably contacts ribosomal protein L1.</text>
</comment>
<sequence>MARQFIYFMQGLTKSYPTRKVLDNIHLSFYPDAKIGVLGVNGSGKSTLLKIMAGLDKEYNGEAWVAQGARVGYLEQEPHLDPALSVRENVMLGVAKQKAILDRYNELAMNYSEETADEMTKLQDEIEAQGLWDLDSKVDQAMDALRCPPDDADVTKLSGGERRRVALCRLLLDQPELLLLDEPTNHLDAESVSWLEGHLRTYPGAILIVTHDRYFLDNVTSWILELDRGKGIPYEGNYSSWLVQKQKRLEQEGREDAAHQKTIAREQEWVASSPKARQAKSKARYQRYEELLKQASEKQTQTAQIIIPVAERLGANVVDFEALSKGYGDRLLIDDLTFKLPPGGIVGVIGANGAGKTTLFKMITKQETPDKGTITVGETVHLGYVDQSRDALDGNKNVWEEISGGNELILLGKKEVNSRGYCSSFNFKGADQQKKVGALSGGERNRVHLAKMLKSGANVLLLDEPTNDLDVDTLRALEEALEDFAGCAVIISHDRWFLDRIATHILAFEGDSHVEWFEGNFQDYEKDKMRRLGQDSIIPHRVKYKKLTR</sequence>
<dbReference type="SUPFAM" id="SSF52540">
    <property type="entry name" value="P-loop containing nucleoside triphosphate hydrolases"/>
    <property type="match status" value="2"/>
</dbReference>
<dbReference type="GO" id="GO:0006412">
    <property type="term" value="P:translation"/>
    <property type="evidence" value="ECO:0007669"/>
    <property type="project" value="UniProtKB-KW"/>
</dbReference>
<dbReference type="Pfam" id="PF12848">
    <property type="entry name" value="ABC_tran_Xtn"/>
    <property type="match status" value="1"/>
</dbReference>
<dbReference type="PROSITE" id="PS50893">
    <property type="entry name" value="ABC_TRANSPORTER_2"/>
    <property type="match status" value="2"/>
</dbReference>
<evidence type="ECO:0000313" key="11">
    <source>
        <dbReference type="EMBL" id="TWA98582.1"/>
    </source>
</evidence>
<dbReference type="InterPro" id="IPR027417">
    <property type="entry name" value="P-loop_NTPase"/>
</dbReference>
<feature type="domain" description="ABC transporter" evidence="10">
    <location>
        <begin position="7"/>
        <end position="253"/>
    </location>
</feature>
<protein>
    <recommendedName>
        <fullName evidence="9">Energy-dependent translational throttle protein EttA</fullName>
        <ecNumber evidence="9">3.6.1.-</ecNumber>
    </recommendedName>
    <alternativeName>
        <fullName evidence="9">Translational regulatory factor EttA</fullName>
    </alternativeName>
</protein>
<dbReference type="InterPro" id="IPR032781">
    <property type="entry name" value="ABC_tran_Xtn"/>
</dbReference>
<dbReference type="InterPro" id="IPR003593">
    <property type="entry name" value="AAA+_ATPase"/>
</dbReference>
<dbReference type="GO" id="GO:0000049">
    <property type="term" value="F:tRNA binding"/>
    <property type="evidence" value="ECO:0007669"/>
    <property type="project" value="UniProtKB-UniRule"/>
</dbReference>
<dbReference type="GO" id="GO:0045900">
    <property type="term" value="P:negative regulation of translational elongation"/>
    <property type="evidence" value="ECO:0007669"/>
    <property type="project" value="UniProtKB-UniRule"/>
</dbReference>
<dbReference type="NCBIfam" id="TIGR03719">
    <property type="entry name" value="ABC_ABC_ChvD"/>
    <property type="match status" value="1"/>
</dbReference>
<keyword evidence="9" id="KW-0378">Hydrolase</keyword>
<dbReference type="InterPro" id="IPR017871">
    <property type="entry name" value="ABC_transporter-like_CS"/>
</dbReference>
<evidence type="ECO:0000256" key="1">
    <source>
        <dbReference type="ARBA" id="ARBA00005868"/>
    </source>
</evidence>
<comment type="function">
    <text evidence="8">Involved in beta-(1--&gt;2)glucan export. Transmembrane domains (TMD) form a pore in the inner membrane and the ATP-binding domain (NBD) is responsible for energy generation.</text>
</comment>